<evidence type="ECO:0000313" key="1">
    <source>
        <dbReference type="EMBL" id="QII46911.1"/>
    </source>
</evidence>
<protein>
    <submittedName>
        <fullName evidence="1">Uncharacterized protein</fullName>
    </submittedName>
</protein>
<keyword evidence="2" id="KW-1185">Reference proteome</keyword>
<dbReference type="RefSeq" id="WP_166250251.1">
    <property type="nucleotide sequence ID" value="NZ_CP049616.1"/>
</dbReference>
<dbReference type="Proteomes" id="UP000502928">
    <property type="component" value="Chromosome"/>
</dbReference>
<dbReference type="AlphaFoldDB" id="A0A6G7J7P9"/>
<accession>A0A6G7J7P9</accession>
<sequence>MCLPRLKHIFLTVLLVGSGQFIVSQEIRVVDNKGTTAVVRNTTVSTGALPPTSPVLNDIWFDTSDSEHQIVNIWNGSAWQEITFTGAPGSIFFAASDGTPEQENDQLFWDETNNRLGVGTPSPAQSIDVNGSVRVRTMEQASHSDVILKADTDGVLHISKVNYGGRWTNTNTSTNLNVNDTQVPIFGSVDYVDDGTNLYQVSGNTLVVKEAGRYDIRANIALIGIDDSILNSNEFDTNVNIRIAVNGTAVGAWGANGLIRFVNGHNHSSVHSSEILELDANDVISILSYREANAGSVRMDGSGNSSFTINKLR</sequence>
<reference evidence="1 2" key="1">
    <citation type="submission" date="2020-02" db="EMBL/GenBank/DDBJ databases">
        <title>Complete genome of Muricauda sp. 501str8.</title>
        <authorList>
            <person name="Dong B."/>
            <person name="Zhu S."/>
            <person name="Yang J."/>
            <person name="Chen J."/>
        </authorList>
    </citation>
    <scope>NUCLEOTIDE SEQUENCE [LARGE SCALE GENOMIC DNA]</scope>
    <source>
        <strain evidence="1 2">501str8</strain>
    </source>
</reference>
<evidence type="ECO:0000313" key="2">
    <source>
        <dbReference type="Proteomes" id="UP000502928"/>
    </source>
</evidence>
<name>A0A6G7J7P9_9FLAO</name>
<gene>
    <name evidence="1" type="ORF">GVT53_20245</name>
</gene>
<proteinExistence type="predicted"/>
<organism evidence="1 2">
    <name type="scientific">Flagellimonas oceani</name>
    <dbReference type="NCBI Taxonomy" id="2698672"/>
    <lineage>
        <taxon>Bacteria</taxon>
        <taxon>Pseudomonadati</taxon>
        <taxon>Bacteroidota</taxon>
        <taxon>Flavobacteriia</taxon>
        <taxon>Flavobacteriales</taxon>
        <taxon>Flavobacteriaceae</taxon>
        <taxon>Flagellimonas</taxon>
    </lineage>
</organism>
<dbReference type="EMBL" id="CP049616">
    <property type="protein sequence ID" value="QII46911.1"/>
    <property type="molecule type" value="Genomic_DNA"/>
</dbReference>
<dbReference type="KEGG" id="mut:GVT53_20245"/>